<evidence type="ECO:0000256" key="1">
    <source>
        <dbReference type="SAM" id="MobiDB-lite"/>
    </source>
</evidence>
<comment type="caution">
    <text evidence="2">The sequence shown here is derived from an EMBL/GenBank/DDBJ whole genome shotgun (WGS) entry which is preliminary data.</text>
</comment>
<accession>A0ABN1ZLR9</accession>
<evidence type="ECO:0000313" key="2">
    <source>
        <dbReference type="EMBL" id="GAA1500860.1"/>
    </source>
</evidence>
<dbReference type="RefSeq" id="WP_344469691.1">
    <property type="nucleotide sequence ID" value="NZ_BAAANT010000077.1"/>
</dbReference>
<keyword evidence="3" id="KW-1185">Reference proteome</keyword>
<feature type="compositionally biased region" description="Low complexity" evidence="1">
    <location>
        <begin position="786"/>
        <end position="802"/>
    </location>
</feature>
<name>A0ABN1ZLR9_9ACTN</name>
<gene>
    <name evidence="2" type="ORF">GCM10009760_63060</name>
</gene>
<organism evidence="2 3">
    <name type="scientific">Kitasatospora kazusensis</name>
    <dbReference type="NCBI Taxonomy" id="407974"/>
    <lineage>
        <taxon>Bacteria</taxon>
        <taxon>Bacillati</taxon>
        <taxon>Actinomycetota</taxon>
        <taxon>Actinomycetes</taxon>
        <taxon>Kitasatosporales</taxon>
        <taxon>Streptomycetaceae</taxon>
        <taxon>Kitasatospora</taxon>
    </lineage>
</organism>
<evidence type="ECO:0008006" key="4">
    <source>
        <dbReference type="Google" id="ProtNLM"/>
    </source>
</evidence>
<dbReference type="Proteomes" id="UP001422759">
    <property type="component" value="Unassembled WGS sequence"/>
</dbReference>
<proteinExistence type="predicted"/>
<sequence>MTTPIRRPGGARLLLVLLSALLGLGGTVAAGRPAQAAGAPAFVVVSTSVYWSNNNVYVQPSGGYLQFSVGINGTGLTGTETVTMTSDADSSRTITTPFGTADPLNHCSSSKGSNGTGCMVNIAFPADSTPGTWTMTSVDLQEPDGSTYHQPVTPDLGYRNTIPTAQVQAGANPIQVSDFALSATSVDNRGQNRTVTLSMTASDSAGTITQAMPEFTGDCWSEGPITWSGTRLSVPVTVPAYATSTCTINSFRVSDNGERVAFYPGSTKLSITVTEPATSTITIGPVSFPHALPATGTNAPVSFTVTDTAPLARITVTAHGPVSGHDCAPSAVVQYPLGTFTASVSVSLPFAAAGSTDTPGGPQPTGCAPGLYALQIDVNDYHGTHSYGATGTSLGAPLDISVGSAGTYVPLPPQRALDTRQGSAVAASGALRLRVAGAGQVPANAVAVVMNVTVTDATAGGYVTVYPSGEAAPVTSNLNHTAGRTIANLVTVQVGAGGSVTFLNGSGGSVDLVADVTGYYVPDTTGAVYTGIDPLRALDTRTGTPGTLAARGTTTLNLCARGGLPAKATAAALNVTVTGPGTSGFVSVYPHGQAWPGTSNLNFTASETIPNMVDASLGNGCSVDIFNGSNAPVALIVDTMGYFTPDTTGQTTDGVLVTGRPERLIDTRTDRTPPKPVSGYTSISGWGLRPGDWGIGSLLLNVTATGATADSYVTVFPDAAPANSPPDGTGLPMSSNLNFTRGETIPNMVNATVGADGYVDFYNHAGDVHLVVDLFGYYTRSSTGVPPNAAPARAASTSPTASGVPGTALAAHRLMTTTVPS</sequence>
<protein>
    <recommendedName>
        <fullName evidence="4">Ig-like domain-containing protein</fullName>
    </recommendedName>
</protein>
<feature type="region of interest" description="Disordered" evidence="1">
    <location>
        <begin position="786"/>
        <end position="805"/>
    </location>
</feature>
<dbReference type="EMBL" id="BAAANT010000077">
    <property type="protein sequence ID" value="GAA1500860.1"/>
    <property type="molecule type" value="Genomic_DNA"/>
</dbReference>
<reference evidence="2 3" key="1">
    <citation type="journal article" date="2019" name="Int. J. Syst. Evol. Microbiol.">
        <title>The Global Catalogue of Microorganisms (GCM) 10K type strain sequencing project: providing services to taxonomists for standard genome sequencing and annotation.</title>
        <authorList>
            <consortium name="The Broad Institute Genomics Platform"/>
            <consortium name="The Broad Institute Genome Sequencing Center for Infectious Disease"/>
            <person name="Wu L."/>
            <person name="Ma J."/>
        </authorList>
    </citation>
    <scope>NUCLEOTIDE SEQUENCE [LARGE SCALE GENOMIC DNA]</scope>
    <source>
        <strain evidence="2 3">JCM 14560</strain>
    </source>
</reference>
<evidence type="ECO:0000313" key="3">
    <source>
        <dbReference type="Proteomes" id="UP001422759"/>
    </source>
</evidence>